<keyword evidence="4" id="KW-1185">Reference proteome</keyword>
<evidence type="ECO:0000313" key="4">
    <source>
        <dbReference type="Proteomes" id="UP000566819"/>
    </source>
</evidence>
<dbReference type="AlphaFoldDB" id="A0A8H4W3X6"/>
<dbReference type="EMBL" id="JAAMPI010000594">
    <property type="protein sequence ID" value="KAF4630059.1"/>
    <property type="molecule type" value="Genomic_DNA"/>
</dbReference>
<organism evidence="3 4">
    <name type="scientific">Cudoniella acicularis</name>
    <dbReference type="NCBI Taxonomy" id="354080"/>
    <lineage>
        <taxon>Eukaryota</taxon>
        <taxon>Fungi</taxon>
        <taxon>Dikarya</taxon>
        <taxon>Ascomycota</taxon>
        <taxon>Pezizomycotina</taxon>
        <taxon>Leotiomycetes</taxon>
        <taxon>Helotiales</taxon>
        <taxon>Tricladiaceae</taxon>
        <taxon>Cudoniella</taxon>
    </lineage>
</organism>
<gene>
    <name evidence="3" type="ORF">G7Y89_g8080</name>
</gene>
<dbReference type="SUPFAM" id="SSF54695">
    <property type="entry name" value="POZ domain"/>
    <property type="match status" value="1"/>
</dbReference>
<evidence type="ECO:0000313" key="3">
    <source>
        <dbReference type="EMBL" id="KAF4630059.1"/>
    </source>
</evidence>
<name>A0A8H4W3X6_9HELO</name>
<feature type="region of interest" description="Disordered" evidence="1">
    <location>
        <begin position="229"/>
        <end position="273"/>
    </location>
</feature>
<accession>A0A8H4W3X6</accession>
<feature type="domain" description="BTB" evidence="2">
    <location>
        <begin position="33"/>
        <end position="107"/>
    </location>
</feature>
<reference evidence="3 4" key="1">
    <citation type="submission" date="2020-03" db="EMBL/GenBank/DDBJ databases">
        <title>Draft Genome Sequence of Cudoniella acicularis.</title>
        <authorList>
            <person name="Buettner E."/>
            <person name="Kellner H."/>
        </authorList>
    </citation>
    <scope>NUCLEOTIDE SEQUENCE [LARGE SCALE GENOMIC DNA]</scope>
    <source>
        <strain evidence="3 4">DSM 108380</strain>
    </source>
</reference>
<dbReference type="Gene3D" id="3.30.710.10">
    <property type="entry name" value="Potassium Channel Kv1.1, Chain A"/>
    <property type="match status" value="1"/>
</dbReference>
<dbReference type="InterPro" id="IPR000210">
    <property type="entry name" value="BTB/POZ_dom"/>
</dbReference>
<dbReference type="OrthoDB" id="194443at2759"/>
<dbReference type="InterPro" id="IPR011333">
    <property type="entry name" value="SKP1/BTB/POZ_sf"/>
</dbReference>
<protein>
    <recommendedName>
        <fullName evidence="2">BTB domain-containing protein</fullName>
    </recommendedName>
</protein>
<feature type="compositionally biased region" description="Basic residues" evidence="1">
    <location>
        <begin position="264"/>
        <end position="273"/>
    </location>
</feature>
<dbReference type="Proteomes" id="UP000566819">
    <property type="component" value="Unassembled WGS sequence"/>
</dbReference>
<dbReference type="PANTHER" id="PTHR47843:SF2">
    <property type="entry name" value="BTB DOMAIN-CONTAINING PROTEIN"/>
    <property type="match status" value="1"/>
</dbReference>
<dbReference type="PANTHER" id="PTHR47843">
    <property type="entry name" value="BTB DOMAIN-CONTAINING PROTEIN-RELATED"/>
    <property type="match status" value="1"/>
</dbReference>
<sequence length="273" mass="31533">MSSKNDKSVNQAVPINLPASNQKRRPNLIGPQPMVTIHITSEASEPKTFLVHKNFICYYSPYFRTAFASNFIEGVTQELSLSNADVDLKAFGIFVQWLYSPKLEDISEEELDHKTLIRLWLLADWVMCPSLQNETLTLLDKVRVRTPSNRALPSSEYHKIYDNTNEDSPLRRYVVDTRPPRMPISNPDNYPHEMLVDVINRFALLHKLKNRNKNIDFTRKELEQYMVAEVEDNDGNSSSKRKRSPFQDDSEIALSDSPTVMTRSWKRARASMP</sequence>
<comment type="caution">
    <text evidence="3">The sequence shown here is derived from an EMBL/GenBank/DDBJ whole genome shotgun (WGS) entry which is preliminary data.</text>
</comment>
<proteinExistence type="predicted"/>
<evidence type="ECO:0000256" key="1">
    <source>
        <dbReference type="SAM" id="MobiDB-lite"/>
    </source>
</evidence>
<dbReference type="PROSITE" id="PS50097">
    <property type="entry name" value="BTB"/>
    <property type="match status" value="1"/>
</dbReference>
<dbReference type="CDD" id="cd18186">
    <property type="entry name" value="BTB_POZ_ZBTB_KLHL-like"/>
    <property type="match status" value="1"/>
</dbReference>
<evidence type="ECO:0000259" key="2">
    <source>
        <dbReference type="PROSITE" id="PS50097"/>
    </source>
</evidence>
<dbReference type="Pfam" id="PF00651">
    <property type="entry name" value="BTB"/>
    <property type="match status" value="1"/>
</dbReference>